<gene>
    <name evidence="1" type="ORF">CWI80_08635</name>
</gene>
<name>A0A432Z434_9GAMM</name>
<accession>A0A432Z434</accession>
<organism evidence="1 2">
    <name type="scientific">Pseudidiomarina sediminum</name>
    <dbReference type="NCBI Taxonomy" id="431675"/>
    <lineage>
        <taxon>Bacteria</taxon>
        <taxon>Pseudomonadati</taxon>
        <taxon>Pseudomonadota</taxon>
        <taxon>Gammaproteobacteria</taxon>
        <taxon>Alteromonadales</taxon>
        <taxon>Idiomarinaceae</taxon>
        <taxon>Pseudidiomarina</taxon>
    </lineage>
</organism>
<proteinExistence type="predicted"/>
<dbReference type="RefSeq" id="WP_026860216.1">
    <property type="nucleotide sequence ID" value="NZ_PIQE01000002.1"/>
</dbReference>
<dbReference type="AlphaFoldDB" id="A0A432Z434"/>
<evidence type="ECO:0000313" key="2">
    <source>
        <dbReference type="Proteomes" id="UP000287022"/>
    </source>
</evidence>
<keyword evidence="2" id="KW-1185">Reference proteome</keyword>
<evidence type="ECO:0008006" key="3">
    <source>
        <dbReference type="Google" id="ProtNLM"/>
    </source>
</evidence>
<sequence>MHKKPILVVLLGVAVGLWFVAQWLHGNRSAMVTVEMTRTEQQQWLLEYTFAKPVQQATFIRNPDSSRQQRWQPLEAGFYIGRDAEQREFIARADGQPFQSVAFQLTPTYVSLRKDYAPFMPFSDGGVAWFTGRFKICPEHCQSAMQFVYTFTMRAPEDVHILIPEQQGMGALSWQETSATDGSLVYVGPQQGNSEGVRGVTTLLDPQLPTSLQQGLATETPALLNFFNARLPSLTYTPMVLASYSTTDDGRYGYQGGVVNQQMTLHWYGAVLSERLRGAYFVEDTLWFVAHEFAHLYQAGQFSQDQAWIHEGAAEFMAARYLQQSPLTADYTELRFQQARQDCAEEHDPIAVHYACGLVWSERIDAEIRKRHESGLFFLWYMYIDALQQETSAQPDYTELYYKLMGEVTSEAFATELEETISARYRALQ</sequence>
<dbReference type="EMBL" id="PIQE01000002">
    <property type="protein sequence ID" value="RUO72603.1"/>
    <property type="molecule type" value="Genomic_DNA"/>
</dbReference>
<dbReference type="Proteomes" id="UP000287022">
    <property type="component" value="Unassembled WGS sequence"/>
</dbReference>
<protein>
    <recommendedName>
        <fullName evidence="3">Peptidase M1 membrane alanine aminopeptidase domain-containing protein</fullName>
    </recommendedName>
</protein>
<reference evidence="2" key="1">
    <citation type="journal article" date="2018" name="Front. Microbiol.">
        <title>Genome-Based Analysis Reveals the Taxonomy and Diversity of the Family Idiomarinaceae.</title>
        <authorList>
            <person name="Liu Y."/>
            <person name="Lai Q."/>
            <person name="Shao Z."/>
        </authorList>
    </citation>
    <scope>NUCLEOTIDE SEQUENCE [LARGE SCALE GENOMIC DNA]</scope>
    <source>
        <strain evidence="2">c121</strain>
    </source>
</reference>
<comment type="caution">
    <text evidence="1">The sequence shown here is derived from an EMBL/GenBank/DDBJ whole genome shotgun (WGS) entry which is preliminary data.</text>
</comment>
<evidence type="ECO:0000313" key="1">
    <source>
        <dbReference type="EMBL" id="RUO72603.1"/>
    </source>
</evidence>